<comment type="caution">
    <text evidence="3">The sequence shown here is derived from an EMBL/GenBank/DDBJ whole genome shotgun (WGS) entry which is preliminary data.</text>
</comment>
<dbReference type="OrthoDB" id="3174546at2"/>
<evidence type="ECO:0000313" key="3">
    <source>
        <dbReference type="EMBL" id="KAB8183942.1"/>
    </source>
</evidence>
<dbReference type="Pfam" id="PF00582">
    <property type="entry name" value="Usp"/>
    <property type="match status" value="1"/>
</dbReference>
<dbReference type="Gene3D" id="3.40.50.620">
    <property type="entry name" value="HUPs"/>
    <property type="match status" value="1"/>
</dbReference>
<dbReference type="InterPro" id="IPR006015">
    <property type="entry name" value="Universal_stress_UspA"/>
</dbReference>
<dbReference type="AlphaFoldDB" id="A0A5C4UZZ4"/>
<accession>A0A5C4UZZ4</accession>
<dbReference type="PRINTS" id="PR01438">
    <property type="entry name" value="UNVRSLSTRESS"/>
</dbReference>
<feature type="domain" description="UspA" evidence="2">
    <location>
        <begin position="10"/>
        <end position="76"/>
    </location>
</feature>
<gene>
    <name evidence="3" type="ORF">FH608_048825</name>
</gene>
<dbReference type="EMBL" id="VDLX02000034">
    <property type="protein sequence ID" value="KAB8183942.1"/>
    <property type="molecule type" value="Genomic_DNA"/>
</dbReference>
<dbReference type="RefSeq" id="WP_139638050.1">
    <property type="nucleotide sequence ID" value="NZ_VDLX02000034.1"/>
</dbReference>
<comment type="similarity">
    <text evidence="1">Belongs to the universal stress protein A family.</text>
</comment>
<name>A0A5C4UZZ4_9ACTN</name>
<organism evidence="3 4">
    <name type="scientific">Nonomuraea phyllanthi</name>
    <dbReference type="NCBI Taxonomy" id="2219224"/>
    <lineage>
        <taxon>Bacteria</taxon>
        <taxon>Bacillati</taxon>
        <taxon>Actinomycetota</taxon>
        <taxon>Actinomycetes</taxon>
        <taxon>Streptosporangiales</taxon>
        <taxon>Streptosporangiaceae</taxon>
        <taxon>Nonomuraea</taxon>
    </lineage>
</organism>
<dbReference type="InterPro" id="IPR014729">
    <property type="entry name" value="Rossmann-like_a/b/a_fold"/>
</dbReference>
<proteinExistence type="inferred from homology"/>
<sequence>MGRALRVSRWRKGHPGIEIAEQQVGEHPVPALVKASTAAHLVVVGSRGLGGFASALLASVGHGVLHRAACPVAVVRPRGKAS</sequence>
<protein>
    <recommendedName>
        <fullName evidence="2">UspA domain-containing protein</fullName>
    </recommendedName>
</protein>
<evidence type="ECO:0000259" key="2">
    <source>
        <dbReference type="Pfam" id="PF00582"/>
    </source>
</evidence>
<keyword evidence="4" id="KW-1185">Reference proteome</keyword>
<dbReference type="InterPro" id="IPR006016">
    <property type="entry name" value="UspA"/>
</dbReference>
<evidence type="ECO:0000256" key="1">
    <source>
        <dbReference type="ARBA" id="ARBA00008791"/>
    </source>
</evidence>
<evidence type="ECO:0000313" key="4">
    <source>
        <dbReference type="Proteomes" id="UP000312512"/>
    </source>
</evidence>
<dbReference type="Proteomes" id="UP000312512">
    <property type="component" value="Unassembled WGS sequence"/>
</dbReference>
<reference evidence="3 4" key="1">
    <citation type="submission" date="2019-10" db="EMBL/GenBank/DDBJ databases">
        <title>Nonomuraea sp. nov., isolated from Phyllanthus amarus.</title>
        <authorList>
            <person name="Klykleung N."/>
            <person name="Tanasupawat S."/>
        </authorList>
    </citation>
    <scope>NUCLEOTIDE SEQUENCE [LARGE SCALE GENOMIC DNA]</scope>
    <source>
        <strain evidence="3 4">PA1-10</strain>
    </source>
</reference>
<dbReference type="SUPFAM" id="SSF52402">
    <property type="entry name" value="Adenine nucleotide alpha hydrolases-like"/>
    <property type="match status" value="1"/>
</dbReference>